<dbReference type="GO" id="GO:0004674">
    <property type="term" value="F:protein serine/threonine kinase activity"/>
    <property type="evidence" value="ECO:0007669"/>
    <property type="project" value="UniProtKB-KW"/>
</dbReference>
<dbReference type="GO" id="GO:0080090">
    <property type="term" value="P:regulation of primary metabolic process"/>
    <property type="evidence" value="ECO:0007669"/>
    <property type="project" value="UniProtKB-ARBA"/>
</dbReference>
<keyword evidence="14" id="KW-1185">Reference proteome</keyword>
<keyword evidence="11" id="KW-0472">Membrane</keyword>
<dbReference type="FunFam" id="3.30.200.20:FF:000035">
    <property type="entry name" value="Serine/threonine protein kinase Stk1"/>
    <property type="match status" value="1"/>
</dbReference>
<evidence type="ECO:0000256" key="6">
    <source>
        <dbReference type="ARBA" id="ARBA00022840"/>
    </source>
</evidence>
<dbReference type="InterPro" id="IPR011009">
    <property type="entry name" value="Kinase-like_dom_sf"/>
</dbReference>
<dbReference type="InterPro" id="IPR008271">
    <property type="entry name" value="Ser/Thr_kinase_AS"/>
</dbReference>
<dbReference type="SMART" id="SM00220">
    <property type="entry name" value="S_TKc"/>
    <property type="match status" value="1"/>
</dbReference>
<accession>A0A9X3BVG2</accession>
<keyword evidence="11" id="KW-0812">Transmembrane</keyword>
<dbReference type="SUPFAM" id="SSF56112">
    <property type="entry name" value="Protein kinase-like (PK-like)"/>
    <property type="match status" value="1"/>
</dbReference>
<evidence type="ECO:0000256" key="2">
    <source>
        <dbReference type="ARBA" id="ARBA00022527"/>
    </source>
</evidence>
<feature type="binding site" evidence="9">
    <location>
        <position position="40"/>
    </location>
    <ligand>
        <name>ATP</name>
        <dbReference type="ChEBI" id="CHEBI:30616"/>
    </ligand>
</feature>
<evidence type="ECO:0000256" key="11">
    <source>
        <dbReference type="SAM" id="Phobius"/>
    </source>
</evidence>
<evidence type="ECO:0000256" key="7">
    <source>
        <dbReference type="ARBA" id="ARBA00047899"/>
    </source>
</evidence>
<evidence type="ECO:0000313" key="13">
    <source>
        <dbReference type="EMBL" id="MCV7171738.1"/>
    </source>
</evidence>
<dbReference type="PROSITE" id="PS00108">
    <property type="entry name" value="PROTEIN_KINASE_ST"/>
    <property type="match status" value="1"/>
</dbReference>
<comment type="caution">
    <text evidence="13">The sequence shown here is derived from an EMBL/GenBank/DDBJ whole genome shotgun (WGS) entry which is preliminary data.</text>
</comment>
<evidence type="ECO:0000256" key="5">
    <source>
        <dbReference type="ARBA" id="ARBA00022777"/>
    </source>
</evidence>
<keyword evidence="4 9" id="KW-0547">Nucleotide-binding</keyword>
<gene>
    <name evidence="13" type="ORF">H7I41_17640</name>
</gene>
<dbReference type="PROSITE" id="PS00107">
    <property type="entry name" value="PROTEIN_KINASE_ATP"/>
    <property type="match status" value="1"/>
</dbReference>
<dbReference type="PANTHER" id="PTHR43289">
    <property type="entry name" value="MITOGEN-ACTIVATED PROTEIN KINASE KINASE KINASE 20-RELATED"/>
    <property type="match status" value="1"/>
</dbReference>
<name>A0A9X3BVG2_9MYCO</name>
<keyword evidence="5 13" id="KW-0418">Kinase</keyword>
<reference evidence="13" key="2">
    <citation type="journal article" date="2022" name="BMC Genomics">
        <title>Comparative genome analysis of mycobacteria focusing on tRNA and non-coding RNA.</title>
        <authorList>
            <person name="Behra P.R.K."/>
            <person name="Pettersson B.M.F."/>
            <person name="Ramesh M."/>
            <person name="Das S."/>
            <person name="Dasgupta S."/>
            <person name="Kirsebom L.A."/>
        </authorList>
    </citation>
    <scope>NUCLEOTIDE SEQUENCE</scope>
    <source>
        <strain evidence="13">DSM 44615</strain>
    </source>
</reference>
<feature type="region of interest" description="Disordered" evidence="10">
    <location>
        <begin position="332"/>
        <end position="391"/>
    </location>
</feature>
<dbReference type="InterPro" id="IPR017441">
    <property type="entry name" value="Protein_kinase_ATP_BS"/>
</dbReference>
<dbReference type="Pfam" id="PF00069">
    <property type="entry name" value="Pkinase"/>
    <property type="match status" value="1"/>
</dbReference>
<evidence type="ECO:0000256" key="10">
    <source>
        <dbReference type="SAM" id="MobiDB-lite"/>
    </source>
</evidence>
<evidence type="ECO:0000256" key="4">
    <source>
        <dbReference type="ARBA" id="ARBA00022741"/>
    </source>
</evidence>
<dbReference type="PANTHER" id="PTHR43289:SF6">
    <property type="entry name" value="SERINE_THREONINE-PROTEIN KINASE NEKL-3"/>
    <property type="match status" value="1"/>
</dbReference>
<reference evidence="13" key="1">
    <citation type="submission" date="2020-07" db="EMBL/GenBank/DDBJ databases">
        <authorList>
            <person name="Pettersson B.M.F."/>
            <person name="Behra P.R.K."/>
            <person name="Ramesh M."/>
            <person name="Das S."/>
            <person name="Dasgupta S."/>
            <person name="Kirsebom L.A."/>
        </authorList>
    </citation>
    <scope>NUCLEOTIDE SEQUENCE</scope>
    <source>
        <strain evidence="13">DSM 44615</strain>
    </source>
</reference>
<evidence type="ECO:0000256" key="1">
    <source>
        <dbReference type="ARBA" id="ARBA00012513"/>
    </source>
</evidence>
<dbReference type="EC" id="2.7.11.1" evidence="1"/>
<keyword evidence="3" id="KW-0808">Transferase</keyword>
<dbReference type="EMBL" id="JACKSJ010000148">
    <property type="protein sequence ID" value="MCV7171738.1"/>
    <property type="molecule type" value="Genomic_DNA"/>
</dbReference>
<dbReference type="CDD" id="cd14014">
    <property type="entry name" value="STKc_PknB_like"/>
    <property type="match status" value="1"/>
</dbReference>
<comment type="catalytic activity">
    <reaction evidence="8">
        <text>L-seryl-[protein] + ATP = O-phospho-L-seryl-[protein] + ADP + H(+)</text>
        <dbReference type="Rhea" id="RHEA:17989"/>
        <dbReference type="Rhea" id="RHEA-COMP:9863"/>
        <dbReference type="Rhea" id="RHEA-COMP:11604"/>
        <dbReference type="ChEBI" id="CHEBI:15378"/>
        <dbReference type="ChEBI" id="CHEBI:29999"/>
        <dbReference type="ChEBI" id="CHEBI:30616"/>
        <dbReference type="ChEBI" id="CHEBI:83421"/>
        <dbReference type="ChEBI" id="CHEBI:456216"/>
        <dbReference type="EC" id="2.7.11.1"/>
    </reaction>
</comment>
<proteinExistence type="predicted"/>
<dbReference type="PROSITE" id="PS50011">
    <property type="entry name" value="PROTEIN_KINASE_DOM"/>
    <property type="match status" value="1"/>
</dbReference>
<evidence type="ECO:0000256" key="8">
    <source>
        <dbReference type="ARBA" id="ARBA00048679"/>
    </source>
</evidence>
<sequence length="391" mass="40984">MTAPEILGGRYELRGVLGRGGMAEVRDGWDTRLNRAVAIKLIHPALGSQPETRTRFEAEARSAAGLNHPHIVAVHDSGEHNGIPFIVMERLSGFSLADQIARGPLPVPMARKVIDDVLDALAAAHDAGVLHRDIKPGNILFTPSGEAKVTDFGIAKTAEAGVTMTGQIVGTMAYLSPDRLMGHPATPADDLYAVGVVGYEALAGRRPFLPEHPGALARAIMDEQPPPLRSLRPDVDPVLDAVIERAMARDPGLRFHNARAMRAALAGTVPVAAAGPPGPMGTRVLDTPVPPPSMIAVPPPRRSGPDRRLLWIGAAVAALLLGVMLAVFEAGTSSNPPPQPATTSPPVTTTPTTPPTTTTTTVAPVEPGQQGPPFDRPGKKPKRNGNGDGDD</sequence>
<evidence type="ECO:0000256" key="3">
    <source>
        <dbReference type="ARBA" id="ARBA00022679"/>
    </source>
</evidence>
<dbReference type="GO" id="GO:0005524">
    <property type="term" value="F:ATP binding"/>
    <property type="evidence" value="ECO:0007669"/>
    <property type="project" value="UniProtKB-UniRule"/>
</dbReference>
<dbReference type="Gene3D" id="3.30.200.20">
    <property type="entry name" value="Phosphorylase Kinase, domain 1"/>
    <property type="match status" value="1"/>
</dbReference>
<organism evidence="13 14">
    <name type="scientific">[Mycobacterium] manitobense</name>
    <dbReference type="NCBI Taxonomy" id="190147"/>
    <lineage>
        <taxon>Bacteria</taxon>
        <taxon>Bacillati</taxon>
        <taxon>Actinomycetota</taxon>
        <taxon>Actinomycetes</taxon>
        <taxon>Mycobacteriales</taxon>
        <taxon>Mycobacteriaceae</taxon>
        <taxon>Mycolicibacterium</taxon>
    </lineage>
</organism>
<evidence type="ECO:0000256" key="9">
    <source>
        <dbReference type="PROSITE-ProRule" id="PRU10141"/>
    </source>
</evidence>
<evidence type="ECO:0000313" key="14">
    <source>
        <dbReference type="Proteomes" id="UP001140293"/>
    </source>
</evidence>
<feature type="domain" description="Protein kinase" evidence="12">
    <location>
        <begin position="11"/>
        <end position="266"/>
    </location>
</feature>
<feature type="compositionally biased region" description="Low complexity" evidence="10">
    <location>
        <begin position="341"/>
        <end position="365"/>
    </location>
</feature>
<dbReference type="InterPro" id="IPR000719">
    <property type="entry name" value="Prot_kinase_dom"/>
</dbReference>
<keyword evidence="2 13" id="KW-0723">Serine/threonine-protein kinase</keyword>
<dbReference type="Gene3D" id="1.10.510.10">
    <property type="entry name" value="Transferase(Phosphotransferase) domain 1"/>
    <property type="match status" value="1"/>
</dbReference>
<dbReference type="AlphaFoldDB" id="A0A9X3BVG2"/>
<keyword evidence="6 9" id="KW-0067">ATP-binding</keyword>
<comment type="catalytic activity">
    <reaction evidence="7">
        <text>L-threonyl-[protein] + ATP = O-phospho-L-threonyl-[protein] + ADP + H(+)</text>
        <dbReference type="Rhea" id="RHEA:46608"/>
        <dbReference type="Rhea" id="RHEA-COMP:11060"/>
        <dbReference type="Rhea" id="RHEA-COMP:11605"/>
        <dbReference type="ChEBI" id="CHEBI:15378"/>
        <dbReference type="ChEBI" id="CHEBI:30013"/>
        <dbReference type="ChEBI" id="CHEBI:30616"/>
        <dbReference type="ChEBI" id="CHEBI:61977"/>
        <dbReference type="ChEBI" id="CHEBI:456216"/>
        <dbReference type="EC" id="2.7.11.1"/>
    </reaction>
</comment>
<keyword evidence="11" id="KW-1133">Transmembrane helix</keyword>
<feature type="transmembrane region" description="Helical" evidence="11">
    <location>
        <begin position="309"/>
        <end position="328"/>
    </location>
</feature>
<dbReference type="RefSeq" id="WP_264013923.1">
    <property type="nucleotide sequence ID" value="NZ_JACKSJ010000148.1"/>
</dbReference>
<dbReference type="Proteomes" id="UP001140293">
    <property type="component" value="Unassembled WGS sequence"/>
</dbReference>
<protein>
    <recommendedName>
        <fullName evidence="1">non-specific serine/threonine protein kinase</fullName>
        <ecNumber evidence="1">2.7.11.1</ecNumber>
    </recommendedName>
</protein>
<evidence type="ECO:0000259" key="12">
    <source>
        <dbReference type="PROSITE" id="PS50011"/>
    </source>
</evidence>